<feature type="signal peptide" evidence="1">
    <location>
        <begin position="1"/>
        <end position="26"/>
    </location>
</feature>
<organism evidence="3 4">
    <name type="scientific">Streptomyces chengmaiensis</name>
    <dbReference type="NCBI Taxonomy" id="3040919"/>
    <lineage>
        <taxon>Bacteria</taxon>
        <taxon>Bacillati</taxon>
        <taxon>Actinomycetota</taxon>
        <taxon>Actinomycetes</taxon>
        <taxon>Kitasatosporales</taxon>
        <taxon>Streptomycetaceae</taxon>
        <taxon>Streptomyces</taxon>
    </lineage>
</organism>
<gene>
    <name evidence="3" type="ORF">QCN29_26120</name>
</gene>
<protein>
    <submittedName>
        <fullName evidence="3">SH3 domain-containing protein</fullName>
    </submittedName>
</protein>
<accession>A0ABT6HU03</accession>
<dbReference type="Proteomes" id="UP001223144">
    <property type="component" value="Unassembled WGS sequence"/>
</dbReference>
<evidence type="ECO:0000256" key="1">
    <source>
        <dbReference type="SAM" id="SignalP"/>
    </source>
</evidence>
<proteinExistence type="predicted"/>
<dbReference type="Gene3D" id="2.30.30.40">
    <property type="entry name" value="SH3 Domains"/>
    <property type="match status" value="1"/>
</dbReference>
<keyword evidence="1" id="KW-0732">Signal</keyword>
<dbReference type="Pfam" id="PF08239">
    <property type="entry name" value="SH3_3"/>
    <property type="match status" value="1"/>
</dbReference>
<reference evidence="3 4" key="1">
    <citation type="submission" date="2023-04" db="EMBL/GenBank/DDBJ databases">
        <title>Streptomyces chengmaiensis sp. nov. isolated from the stem of mangrove plant in Hainan.</title>
        <authorList>
            <person name="Huang X."/>
            <person name="Zhou S."/>
            <person name="Chu X."/>
            <person name="Xie Y."/>
            <person name="Lin Y."/>
        </authorList>
    </citation>
    <scope>NUCLEOTIDE SEQUENCE [LARGE SCALE GENOMIC DNA]</scope>
    <source>
        <strain evidence="3 4">HNM0663</strain>
    </source>
</reference>
<feature type="chain" id="PRO_5045683067" evidence="1">
    <location>
        <begin position="27"/>
        <end position="115"/>
    </location>
</feature>
<feature type="domain" description="SH3b" evidence="2">
    <location>
        <begin position="47"/>
        <end position="106"/>
    </location>
</feature>
<dbReference type="EMBL" id="JARWBG010000038">
    <property type="protein sequence ID" value="MDH2392196.1"/>
    <property type="molecule type" value="Genomic_DNA"/>
</dbReference>
<sequence>MRKLITYALTVAALTVPAVSTPAAQALPAPATTLAQDFNSCGYYPKSALRLRTGPGTKYTTLGLLYPDDSVSADKAKGGWYRVSVDFKSKSGMKAGTTGWVAKSGLKPHTCMQLD</sequence>
<dbReference type="RefSeq" id="WP_279931216.1">
    <property type="nucleotide sequence ID" value="NZ_JARWBG010000038.1"/>
</dbReference>
<evidence type="ECO:0000313" key="3">
    <source>
        <dbReference type="EMBL" id="MDH2392196.1"/>
    </source>
</evidence>
<dbReference type="InterPro" id="IPR003646">
    <property type="entry name" value="SH3-like_bac-type"/>
</dbReference>
<evidence type="ECO:0000313" key="4">
    <source>
        <dbReference type="Proteomes" id="UP001223144"/>
    </source>
</evidence>
<evidence type="ECO:0000259" key="2">
    <source>
        <dbReference type="Pfam" id="PF08239"/>
    </source>
</evidence>
<comment type="caution">
    <text evidence="3">The sequence shown here is derived from an EMBL/GenBank/DDBJ whole genome shotgun (WGS) entry which is preliminary data.</text>
</comment>
<keyword evidence="4" id="KW-1185">Reference proteome</keyword>
<name>A0ABT6HU03_9ACTN</name>